<dbReference type="CDD" id="cd00201">
    <property type="entry name" value="WW"/>
    <property type="match status" value="1"/>
</dbReference>
<dbReference type="InterPro" id="IPR025659">
    <property type="entry name" value="Tubby-like_C"/>
</dbReference>
<dbReference type="GO" id="GO:0007015">
    <property type="term" value="P:actin filament organization"/>
    <property type="evidence" value="ECO:0007669"/>
    <property type="project" value="TreeGrafter"/>
</dbReference>
<dbReference type="GO" id="GO:0000146">
    <property type="term" value="F:microfilament motor activity"/>
    <property type="evidence" value="ECO:0007669"/>
    <property type="project" value="TreeGrafter"/>
</dbReference>
<dbReference type="GO" id="GO:0051015">
    <property type="term" value="F:actin filament binding"/>
    <property type="evidence" value="ECO:0007669"/>
    <property type="project" value="TreeGrafter"/>
</dbReference>
<evidence type="ECO:0000256" key="4">
    <source>
        <dbReference type="ARBA" id="ARBA00023175"/>
    </source>
</evidence>
<dbReference type="PRINTS" id="PR00193">
    <property type="entry name" value="MYOSINHEAVY"/>
</dbReference>
<dbReference type="InterPro" id="IPR036020">
    <property type="entry name" value="WW_dom_sf"/>
</dbReference>
<dbReference type="Gene3D" id="3.20.90.10">
    <property type="entry name" value="Tubby Protein, Chain A"/>
    <property type="match status" value="1"/>
</dbReference>
<dbReference type="InterPro" id="IPR001609">
    <property type="entry name" value="Myosin_head_motor_dom-like"/>
</dbReference>
<dbReference type="Gene3D" id="1.20.5.4820">
    <property type="match status" value="1"/>
</dbReference>
<feature type="compositionally biased region" description="Basic and acidic residues" evidence="7">
    <location>
        <begin position="883"/>
        <end position="902"/>
    </location>
</feature>
<dbReference type="GO" id="GO:0016020">
    <property type="term" value="C:membrane"/>
    <property type="evidence" value="ECO:0007669"/>
    <property type="project" value="TreeGrafter"/>
</dbReference>
<reference evidence="10 11" key="1">
    <citation type="journal article" date="2024" name="Science">
        <title>Giant polyketide synthase enzymes in the biosynthesis of giant marine polyether toxins.</title>
        <authorList>
            <person name="Fallon T.R."/>
            <person name="Shende V.V."/>
            <person name="Wierzbicki I.H."/>
            <person name="Pendleton A.L."/>
            <person name="Watervoot N.F."/>
            <person name="Auber R.P."/>
            <person name="Gonzalez D.J."/>
            <person name="Wisecaver J.H."/>
            <person name="Moore B.S."/>
        </authorList>
    </citation>
    <scope>NUCLEOTIDE SEQUENCE [LARGE SCALE GENOMIC DNA]</scope>
    <source>
        <strain evidence="10 11">12B1</strain>
    </source>
</reference>
<feature type="region of interest" description="Actin-binding" evidence="6">
    <location>
        <begin position="588"/>
        <end position="610"/>
    </location>
</feature>
<dbReference type="InterPro" id="IPR036961">
    <property type="entry name" value="Kinesin_motor_dom_sf"/>
</dbReference>
<dbReference type="PROSITE" id="PS50020">
    <property type="entry name" value="WW_DOMAIN_2"/>
    <property type="match status" value="1"/>
</dbReference>
<keyword evidence="2 6" id="KW-0067">ATP-binding</keyword>
<keyword evidence="11" id="KW-1185">Reference proteome</keyword>
<dbReference type="SUPFAM" id="SSF52540">
    <property type="entry name" value="P-loop containing nucleoside triphosphate hydrolases"/>
    <property type="match status" value="1"/>
</dbReference>
<dbReference type="SUPFAM" id="SSF51045">
    <property type="entry name" value="WW domain"/>
    <property type="match status" value="1"/>
</dbReference>
<dbReference type="Gene3D" id="3.40.850.10">
    <property type="entry name" value="Kinesin motor domain"/>
    <property type="match status" value="1"/>
</dbReference>
<evidence type="ECO:0000256" key="3">
    <source>
        <dbReference type="ARBA" id="ARBA00023123"/>
    </source>
</evidence>
<organism evidence="10 11">
    <name type="scientific">Prymnesium parvum</name>
    <name type="common">Toxic golden alga</name>
    <dbReference type="NCBI Taxonomy" id="97485"/>
    <lineage>
        <taxon>Eukaryota</taxon>
        <taxon>Haptista</taxon>
        <taxon>Haptophyta</taxon>
        <taxon>Prymnesiophyceae</taxon>
        <taxon>Prymnesiales</taxon>
        <taxon>Prymnesiaceae</taxon>
        <taxon>Prymnesium</taxon>
    </lineage>
</organism>
<feature type="region of interest" description="Disordered" evidence="7">
    <location>
        <begin position="1038"/>
        <end position="1059"/>
    </location>
</feature>
<dbReference type="EMBL" id="JBGBPQ010000010">
    <property type="protein sequence ID" value="KAL1518509.1"/>
    <property type="molecule type" value="Genomic_DNA"/>
</dbReference>
<feature type="compositionally biased region" description="Basic and acidic residues" evidence="7">
    <location>
        <begin position="931"/>
        <end position="941"/>
    </location>
</feature>
<evidence type="ECO:0000259" key="8">
    <source>
        <dbReference type="PROSITE" id="PS50020"/>
    </source>
</evidence>
<evidence type="ECO:0000313" key="10">
    <source>
        <dbReference type="EMBL" id="KAL1518509.1"/>
    </source>
</evidence>
<dbReference type="Pfam" id="PF00063">
    <property type="entry name" value="Myosin_head"/>
    <property type="match status" value="1"/>
</dbReference>
<evidence type="ECO:0000256" key="6">
    <source>
        <dbReference type="PROSITE-ProRule" id="PRU00782"/>
    </source>
</evidence>
<comment type="similarity">
    <text evidence="6">Belongs to the TRAFAC class myosin-kinesin ATPase superfamily. Myosin family.</text>
</comment>
<evidence type="ECO:0000256" key="7">
    <source>
        <dbReference type="SAM" id="MobiDB-lite"/>
    </source>
</evidence>
<dbReference type="InterPro" id="IPR001202">
    <property type="entry name" value="WW_dom"/>
</dbReference>
<feature type="domain" description="WW" evidence="8">
    <location>
        <begin position="992"/>
        <end position="1025"/>
    </location>
</feature>
<dbReference type="PANTHER" id="PTHR13140">
    <property type="entry name" value="MYOSIN"/>
    <property type="match status" value="1"/>
</dbReference>
<dbReference type="PROSITE" id="PS51456">
    <property type="entry name" value="MYOSIN_MOTOR"/>
    <property type="match status" value="1"/>
</dbReference>
<feature type="binding site" evidence="6">
    <location>
        <begin position="121"/>
        <end position="128"/>
    </location>
    <ligand>
        <name>ATP</name>
        <dbReference type="ChEBI" id="CHEBI:30616"/>
    </ligand>
</feature>
<dbReference type="Gene3D" id="3.30.1470.10">
    <property type="entry name" value="Photosystem I PsaD, reaction center subunit II"/>
    <property type="match status" value="1"/>
</dbReference>
<dbReference type="InterPro" id="IPR000007">
    <property type="entry name" value="Tubby_C"/>
</dbReference>
<name>A0AB34JA02_PRYPA</name>
<keyword evidence="3 6" id="KW-0518">Myosin</keyword>
<keyword evidence="1 6" id="KW-0547">Nucleotide-binding</keyword>
<dbReference type="InterPro" id="IPR027417">
    <property type="entry name" value="P-loop_NTPase"/>
</dbReference>
<dbReference type="SUPFAM" id="SSF54518">
    <property type="entry name" value="Tubby C-terminal domain-like"/>
    <property type="match status" value="1"/>
</dbReference>
<dbReference type="SMART" id="SM00242">
    <property type="entry name" value="MYSc"/>
    <property type="match status" value="1"/>
</dbReference>
<feature type="domain" description="Myosin motor" evidence="9">
    <location>
        <begin position="27"/>
        <end position="715"/>
    </location>
</feature>
<dbReference type="Gene3D" id="1.10.10.820">
    <property type="match status" value="1"/>
</dbReference>
<evidence type="ECO:0000313" key="11">
    <source>
        <dbReference type="Proteomes" id="UP001515480"/>
    </source>
</evidence>
<comment type="caution">
    <text evidence="10">The sequence shown here is derived from an EMBL/GenBank/DDBJ whole genome shotgun (WGS) entry which is preliminary data.</text>
</comment>
<keyword evidence="5 6" id="KW-0009">Actin-binding</keyword>
<dbReference type="GO" id="GO:0016459">
    <property type="term" value="C:myosin complex"/>
    <property type="evidence" value="ECO:0007669"/>
    <property type="project" value="UniProtKB-KW"/>
</dbReference>
<dbReference type="PROSITE" id="PS50096">
    <property type="entry name" value="IQ"/>
    <property type="match status" value="1"/>
</dbReference>
<dbReference type="SMART" id="SM00456">
    <property type="entry name" value="WW"/>
    <property type="match status" value="1"/>
</dbReference>
<sequence>MALRKRIDALNENGGTKRGEASLLAASGMEDLAKLDSIDDSVVLRTLNERYNKDEIYTRNGAVLIAINPYKQIPVYSDAILEQYKGAIALEKEPPHIYSVAAASHRTMIGSGRSQAVVISGESGAGKTESARFVLQYLRFVSNSSDALEKRIYNSQPLTEAFGCAKTLRNDNSSRFGKFLKLHFDISAKIKGASLSTYLLEKSRVVFVSPGERSYHIFYALLRGLAEADRKSLHLSSADPSKYMYLASGATGEAGGGLKDAVNFGIIKEGLESQGLSSAEIYELYQLLAGVLLLGSVVFDQSKPDTATVMASSSSALKSSEAVLGLQSEMLAKALTKRKIKAGSEWVEQDLSLEAAVDGRDALSKAIYSRLFDRLISKINAALSAGLEAQTDDDKIIGIVDIFGFEVFQSNSLEQLCINFANEKLQALFTKTVFIETIEAYKQDGIDAAEIVYVDNAPLIELFDAPKVGLWALLTEECMIPKGSDAGFCEKVHGANPKSNVLQTLKGSSRSEGFMVEHFAGSVGYSTKNWLNKNKDPLNGDLVVLMQFADNSTLRSIFGEQESSAPSAGQKFKSNKFQGIINTFRSQLNELNTILDKSDRHFVRCFKPNDEKTPNNWDVSTITRQLHTSGVLDALRVARTGFPDRMAFLEFVTTFSIIIGGEDGLEGGSPRERCAALLPKLNISSSACKLGNERVFLSAGTWLDSNWAERSTLERLKTKRIEAMAGVVVKLQSAGRGMRARIIARKTRTERKERLDKMESLVLSEDIEALREAIDLAKAVGVQFAPGGKAAIDNAKARLEHLEAAQAKKRAASKALEAAMAGHNADALRAALEDAQSCAVDKSIIARAMSRLQKLEEEVARQKEEEARLAAVAAAERQAAQQRLEKERQERQRAEDERRKEEEASELAAKAAEAEAAEAAEAAQRAAAEAESERRALEEEEAMRERVLQRLETENIRFRSGPADVLEYAVYLGMNLEEDIHLLWIADEALQAEDPEGWVQCESPNGDMYYTNPVTQQVLWQHPLDYTYQQKYLQAKAGNATNRAEQTHKSAEPKQQMATSALPQQAVQVSAAANSVPKDVAAVSEEDLVAVLQKLLGSKHNTLRTLLVEPSCAMTPMRCYVNRHKSRMGGMTKFDFFMSISPTKDMYCFTGKKQSVTKGCYYSISLDQDESKRSKNSGESFIGKVRSDRKSVEYTLYDDGVNPDSKEKGPLRRELLHVNFINSLRNRNPGAMEVIVPSVDANGNTVAVQPDAASPDGLADKLASGKLQNTIVFKNREPKWNKESQMYQLDFQGRATLASCKNIQLAPKVGAENDVRFLMGKVHDNTFNVDFATPFSALQAFAFALIVFDNSSGAF</sequence>
<accession>A0AB34JA02</accession>
<dbReference type="Proteomes" id="UP001515480">
    <property type="component" value="Unassembled WGS sequence"/>
</dbReference>
<dbReference type="PANTHER" id="PTHR13140:SF706">
    <property type="entry name" value="DILUTE CLASS UNCONVENTIONAL MYOSIN, ISOFORM C"/>
    <property type="match status" value="1"/>
</dbReference>
<protein>
    <submittedName>
        <fullName evidence="10">Uncharacterized protein</fullName>
    </submittedName>
</protein>
<evidence type="ECO:0000259" key="9">
    <source>
        <dbReference type="PROSITE" id="PS51456"/>
    </source>
</evidence>
<dbReference type="Pfam" id="PF00397">
    <property type="entry name" value="WW"/>
    <property type="match status" value="1"/>
</dbReference>
<feature type="region of interest" description="Disordered" evidence="7">
    <location>
        <begin position="880"/>
        <end position="941"/>
    </location>
</feature>
<evidence type="ECO:0000256" key="1">
    <source>
        <dbReference type="ARBA" id="ARBA00022741"/>
    </source>
</evidence>
<dbReference type="CDD" id="cd00124">
    <property type="entry name" value="MYSc"/>
    <property type="match status" value="1"/>
</dbReference>
<dbReference type="Gene3D" id="1.20.58.530">
    <property type="match status" value="1"/>
</dbReference>
<dbReference type="Gene3D" id="1.20.120.720">
    <property type="entry name" value="Myosin VI head, motor domain, U50 subdomain"/>
    <property type="match status" value="1"/>
</dbReference>
<dbReference type="Pfam" id="PF01167">
    <property type="entry name" value="Tub"/>
    <property type="match status" value="1"/>
</dbReference>
<evidence type="ECO:0000256" key="2">
    <source>
        <dbReference type="ARBA" id="ARBA00022840"/>
    </source>
</evidence>
<evidence type="ECO:0000256" key="5">
    <source>
        <dbReference type="ARBA" id="ARBA00023203"/>
    </source>
</evidence>
<dbReference type="GO" id="GO:0005737">
    <property type="term" value="C:cytoplasm"/>
    <property type="evidence" value="ECO:0007669"/>
    <property type="project" value="TreeGrafter"/>
</dbReference>
<dbReference type="GO" id="GO:0005524">
    <property type="term" value="F:ATP binding"/>
    <property type="evidence" value="ECO:0007669"/>
    <property type="project" value="UniProtKB-UniRule"/>
</dbReference>
<gene>
    <name evidence="10" type="ORF">AB1Y20_002799</name>
</gene>
<proteinExistence type="inferred from homology"/>
<feature type="compositionally biased region" description="Low complexity" evidence="7">
    <location>
        <begin position="917"/>
        <end position="929"/>
    </location>
</feature>
<keyword evidence="4 6" id="KW-0505">Motor protein</keyword>